<protein>
    <recommendedName>
        <fullName evidence="4">ABC transporter permease</fullName>
    </recommendedName>
</protein>
<accession>A0ABX7E4V0</accession>
<keyword evidence="3" id="KW-1185">Reference proteome</keyword>
<evidence type="ECO:0000313" key="3">
    <source>
        <dbReference type="Proteomes" id="UP000595691"/>
    </source>
</evidence>
<feature type="transmembrane region" description="Helical" evidence="1">
    <location>
        <begin position="88"/>
        <end position="115"/>
    </location>
</feature>
<sequence length="254" mass="29094">MSSFIGLLKKDLSISRYLFFTWLGGVNILFMIGSFIVANYIDEPITPLGCLVMLILLHTIFIPILVLASLRVEGKTQIWLYNPQSSAVLLYSKIAAAFIYQCISQCLVWIFGLIAFAHVGMPTKFPITEMISSSILLTAIGLYIACWIIFYWSIYHSLGKYPKIMRLRWVFILVIFIILNIIETQLLKIKVFKDFINSWSFPLDINPSFNYTSHAWSVHTTAVDIPIIPIFLYVIIAIILLTISSWLLDRKVEV</sequence>
<feature type="transmembrane region" description="Helical" evidence="1">
    <location>
        <begin position="44"/>
        <end position="67"/>
    </location>
</feature>
<organism evidence="2 3">
    <name type="scientific">Heyndrickxia vini</name>
    <dbReference type="NCBI Taxonomy" id="1476025"/>
    <lineage>
        <taxon>Bacteria</taxon>
        <taxon>Bacillati</taxon>
        <taxon>Bacillota</taxon>
        <taxon>Bacilli</taxon>
        <taxon>Bacillales</taxon>
        <taxon>Bacillaceae</taxon>
        <taxon>Heyndrickxia</taxon>
    </lineage>
</organism>
<keyword evidence="1" id="KW-0472">Membrane</keyword>
<feature type="transmembrane region" description="Helical" evidence="1">
    <location>
        <begin position="17"/>
        <end position="38"/>
    </location>
</feature>
<keyword evidence="1" id="KW-0812">Transmembrane</keyword>
<keyword evidence="1" id="KW-1133">Transmembrane helix</keyword>
<gene>
    <name evidence="2" type="ORF">I5776_07640</name>
</gene>
<evidence type="ECO:0000256" key="1">
    <source>
        <dbReference type="SAM" id="Phobius"/>
    </source>
</evidence>
<feature type="transmembrane region" description="Helical" evidence="1">
    <location>
        <begin position="227"/>
        <end position="248"/>
    </location>
</feature>
<proteinExistence type="predicted"/>
<reference evidence="2 3" key="1">
    <citation type="submission" date="2020-11" db="EMBL/GenBank/DDBJ databases">
        <title>Taxonomic evaluation of the Bacillus sporothermodurans group of bacteria based on whole genome sequences.</title>
        <authorList>
            <person name="Fiedler G."/>
            <person name="Herbstmann A.-D."/>
            <person name="Doll E."/>
            <person name="Wenning M."/>
            <person name="Brinks E."/>
            <person name="Kabisch J."/>
            <person name="Breitenwieser F."/>
            <person name="Lappann M."/>
            <person name="Boehnlein C."/>
            <person name="Franz C."/>
        </authorList>
    </citation>
    <scope>NUCLEOTIDE SEQUENCE [LARGE SCALE GENOMIC DNA]</scope>
    <source>
        <strain evidence="2 3">JCM 19841</strain>
    </source>
</reference>
<dbReference type="EMBL" id="CP065425">
    <property type="protein sequence ID" value="QQZ10756.1"/>
    <property type="molecule type" value="Genomic_DNA"/>
</dbReference>
<dbReference type="Proteomes" id="UP000595691">
    <property type="component" value="Chromosome"/>
</dbReference>
<evidence type="ECO:0000313" key="2">
    <source>
        <dbReference type="EMBL" id="QQZ10756.1"/>
    </source>
</evidence>
<dbReference type="RefSeq" id="WP_202779968.1">
    <property type="nucleotide sequence ID" value="NZ_CP065425.1"/>
</dbReference>
<feature type="transmembrane region" description="Helical" evidence="1">
    <location>
        <begin position="135"/>
        <end position="155"/>
    </location>
</feature>
<name>A0ABX7E4V0_9BACI</name>
<feature type="transmembrane region" description="Helical" evidence="1">
    <location>
        <begin position="167"/>
        <end position="187"/>
    </location>
</feature>
<evidence type="ECO:0008006" key="4">
    <source>
        <dbReference type="Google" id="ProtNLM"/>
    </source>
</evidence>